<feature type="repeat" description="WD" evidence="4">
    <location>
        <begin position="941"/>
        <end position="977"/>
    </location>
</feature>
<reference evidence="7 8" key="1">
    <citation type="submission" date="2024-03" db="EMBL/GenBank/DDBJ databases">
        <title>Aureococcus anophagefferens CCMP1851 and Kratosvirus quantuckense: Draft genome of a second virus-susceptible host strain in the model system.</title>
        <authorList>
            <person name="Chase E."/>
            <person name="Truchon A.R."/>
            <person name="Schepens W."/>
            <person name="Wilhelm S.W."/>
        </authorList>
    </citation>
    <scope>NUCLEOTIDE SEQUENCE [LARGE SCALE GENOMIC DNA]</scope>
    <source>
        <strain evidence="7 8">CCMP1851</strain>
    </source>
</reference>
<keyword evidence="3" id="KW-0106">Calcium</keyword>
<dbReference type="InterPro" id="IPR001680">
    <property type="entry name" value="WD40_rpt"/>
</dbReference>
<name>A0ABR1GCZ0_AURAN</name>
<dbReference type="InterPro" id="IPR055439">
    <property type="entry name" value="Beta-prop_EML_1st"/>
</dbReference>
<feature type="region of interest" description="Disordered" evidence="5">
    <location>
        <begin position="134"/>
        <end position="178"/>
    </location>
</feature>
<sequence length="1135" mass="120631">MGAEYFGGVKEERLLALARLLLEKLSERSGQLVLVLKRFLKNYDKDGSGELDLDEFAGAMRDLLPGVKPEEIAALADRFDADGSASLTIAELSSMLLALHRDPAAGLPPARETRKPPLLVAEETPARAAEAWLDDGASTPGASTPGASTPRGEHAYSPSKPRTQNGHPGLAPPGAEGFEDRLDNFLAKLSGRVAAIANEAHAALPPTKRLPARRDMLVRQLGQRALREALDGVRSSEYVKLTPTQLYDALAQFRTPGQSLLPSRDVRRLWEKCDEGDPGHAGGPAIPARKPERRRKGTDADTYLHASDGVKGAAASAEALRLRYKTCRTLVQPPVGWRKTDLAKSVKKSSQAPTTGLHLEHCFGYTSDLPGPNLALAFHGDEHRIVYNSAACAVVQNIETGHQRVFRGHTDDVTCIATDASGTLGATGQCASTDVSPYVCVWSVADVAELRKFGGDGSIARMVCAVGFFDDSSHIVAVGGDDRHTLRVYDLNSELGDDAAVIVAPCKAGVQPPAVTGLYTAPRDTARRFGNDHLVVTVGKGHLAFWLIDLPRRGKPGANRGRDASSKPPYEYQKRLPTYTPHKAPSATHAVAFVHRDDAVVTGASDGRVYIWRDFKVVHHFEAHGLGLCGIQIFNPTSISLVDLHTGLGSPCLSLQHADGFLFTGGGDGLVKRWRLDKGRYKVVASSRPANPHDDGRGAADGDVADAFPASGSAANVGGAGAGAASGKGKARDPNAPTVKRNVPKKAFLSGFESQRGSGATGVSDLLLHPLDHSHVLAGLGFGDIVICDLATPSERKTGPGTQTLVVSHHASVQGLAAHPEADAFVTVGLDCVLVVWDASAKTASGRLSLRSGGTAVGVRGGAEQRFDDHVAVGFNTGAIEVFAWSSLASVAYVPNTTFGGHETISCLVYSPNGRILAVGSHDNAVYLCDAARDYAPRKKLLGHSSYIKNMDFSFDNTLLQTSCGAYEIMYWDVRTGLRYKGSQDSIESDTQWHTWTLTLGFPVMGITLEASDGTDVNAASASRDRRLILSGDDSGHVKLFNGPATCRWAAHRAYWGHSSHCLGVSFLAGGGYVASCGGRDAAVLLWKIVPKALGVDDGADGEEIVKPPSARPAWYEGCELHSTIDILRKAAPMA</sequence>
<feature type="region of interest" description="Disordered" evidence="5">
    <location>
        <begin position="685"/>
        <end position="705"/>
    </location>
</feature>
<dbReference type="PROSITE" id="PS50222">
    <property type="entry name" value="EF_HAND_2"/>
    <property type="match status" value="2"/>
</dbReference>
<dbReference type="InterPro" id="IPR018247">
    <property type="entry name" value="EF_Hand_1_Ca_BS"/>
</dbReference>
<dbReference type="PANTHER" id="PTHR13720:SF33">
    <property type="entry name" value="HELP DOMAIN-CONTAINING PROTEIN"/>
    <property type="match status" value="1"/>
</dbReference>
<dbReference type="InterPro" id="IPR015943">
    <property type="entry name" value="WD40/YVTN_repeat-like_dom_sf"/>
</dbReference>
<evidence type="ECO:0000313" key="8">
    <source>
        <dbReference type="Proteomes" id="UP001363151"/>
    </source>
</evidence>
<keyword evidence="2" id="KW-0677">Repeat</keyword>
<evidence type="ECO:0000259" key="6">
    <source>
        <dbReference type="PROSITE" id="PS50222"/>
    </source>
</evidence>
<evidence type="ECO:0000256" key="5">
    <source>
        <dbReference type="SAM" id="MobiDB-lite"/>
    </source>
</evidence>
<feature type="domain" description="EF-hand" evidence="6">
    <location>
        <begin position="67"/>
        <end position="102"/>
    </location>
</feature>
<evidence type="ECO:0000256" key="2">
    <source>
        <dbReference type="ARBA" id="ARBA00022737"/>
    </source>
</evidence>
<dbReference type="PROSITE" id="PS00018">
    <property type="entry name" value="EF_HAND_1"/>
    <property type="match status" value="1"/>
</dbReference>
<comment type="caution">
    <text evidence="7">The sequence shown here is derived from an EMBL/GenBank/DDBJ whole genome shotgun (WGS) entry which is preliminary data.</text>
</comment>
<feature type="repeat" description="WD" evidence="4">
    <location>
        <begin position="806"/>
        <end position="847"/>
    </location>
</feature>
<dbReference type="InterPro" id="IPR002048">
    <property type="entry name" value="EF_hand_dom"/>
</dbReference>
<dbReference type="Gene3D" id="1.10.238.10">
    <property type="entry name" value="EF-hand"/>
    <property type="match status" value="1"/>
</dbReference>
<organism evidence="7 8">
    <name type="scientific">Aureococcus anophagefferens</name>
    <name type="common">Harmful bloom alga</name>
    <dbReference type="NCBI Taxonomy" id="44056"/>
    <lineage>
        <taxon>Eukaryota</taxon>
        <taxon>Sar</taxon>
        <taxon>Stramenopiles</taxon>
        <taxon>Ochrophyta</taxon>
        <taxon>Pelagophyceae</taxon>
        <taxon>Pelagomonadales</taxon>
        <taxon>Pelagomonadaceae</taxon>
        <taxon>Aureococcus</taxon>
    </lineage>
</organism>
<dbReference type="SUPFAM" id="SSF47473">
    <property type="entry name" value="EF-hand"/>
    <property type="match status" value="1"/>
</dbReference>
<dbReference type="PROSITE" id="PS50082">
    <property type="entry name" value="WD_REPEATS_2"/>
    <property type="match status" value="2"/>
</dbReference>
<protein>
    <recommendedName>
        <fullName evidence="6">EF-hand domain-containing protein</fullName>
    </recommendedName>
</protein>
<dbReference type="SMART" id="SM00054">
    <property type="entry name" value="EFh"/>
    <property type="match status" value="2"/>
</dbReference>
<dbReference type="EMBL" id="JBBJCI010000034">
    <property type="protein sequence ID" value="KAK7253676.1"/>
    <property type="molecule type" value="Genomic_DNA"/>
</dbReference>
<keyword evidence="1 4" id="KW-0853">WD repeat</keyword>
<dbReference type="InterPro" id="IPR050630">
    <property type="entry name" value="WD_repeat_EMAP"/>
</dbReference>
<dbReference type="Proteomes" id="UP001363151">
    <property type="component" value="Unassembled WGS sequence"/>
</dbReference>
<evidence type="ECO:0000256" key="1">
    <source>
        <dbReference type="ARBA" id="ARBA00022574"/>
    </source>
</evidence>
<evidence type="ECO:0000256" key="4">
    <source>
        <dbReference type="PROSITE-ProRule" id="PRU00221"/>
    </source>
</evidence>
<feature type="region of interest" description="Disordered" evidence="5">
    <location>
        <begin position="719"/>
        <end position="742"/>
    </location>
</feature>
<dbReference type="PANTHER" id="PTHR13720">
    <property type="entry name" value="WD-40 REPEAT PROTEIN"/>
    <property type="match status" value="1"/>
</dbReference>
<evidence type="ECO:0000313" key="7">
    <source>
        <dbReference type="EMBL" id="KAK7253676.1"/>
    </source>
</evidence>
<dbReference type="CDD" id="cd00051">
    <property type="entry name" value="EFh"/>
    <property type="match status" value="1"/>
</dbReference>
<dbReference type="Pfam" id="PF23414">
    <property type="entry name" value="Beta-prop_EML_2"/>
    <property type="match status" value="1"/>
</dbReference>
<dbReference type="SMART" id="SM00320">
    <property type="entry name" value="WD40"/>
    <property type="match status" value="9"/>
</dbReference>
<dbReference type="InterPro" id="IPR011992">
    <property type="entry name" value="EF-hand-dom_pair"/>
</dbReference>
<dbReference type="Gene3D" id="2.130.10.10">
    <property type="entry name" value="YVTN repeat-like/Quinoprotein amine dehydrogenase"/>
    <property type="match status" value="2"/>
</dbReference>
<dbReference type="SUPFAM" id="SSF50978">
    <property type="entry name" value="WD40 repeat-like"/>
    <property type="match status" value="2"/>
</dbReference>
<feature type="domain" description="EF-hand" evidence="6">
    <location>
        <begin position="31"/>
        <end position="66"/>
    </location>
</feature>
<evidence type="ECO:0000256" key="3">
    <source>
        <dbReference type="ARBA" id="ARBA00022837"/>
    </source>
</evidence>
<accession>A0ABR1GCZ0</accession>
<gene>
    <name evidence="7" type="ORF">SO694_0000227</name>
</gene>
<feature type="region of interest" description="Disordered" evidence="5">
    <location>
        <begin position="273"/>
        <end position="301"/>
    </location>
</feature>
<keyword evidence="8" id="KW-1185">Reference proteome</keyword>
<dbReference type="InterPro" id="IPR055442">
    <property type="entry name" value="Beta-prop_EML-like_2nd"/>
</dbReference>
<dbReference type="InterPro" id="IPR036322">
    <property type="entry name" value="WD40_repeat_dom_sf"/>
</dbReference>
<feature type="compositionally biased region" description="Basic and acidic residues" evidence="5">
    <location>
        <begin position="691"/>
        <end position="700"/>
    </location>
</feature>
<proteinExistence type="predicted"/>
<dbReference type="Pfam" id="PF23409">
    <property type="entry name" value="Beta-prop_EML"/>
    <property type="match status" value="1"/>
</dbReference>